<dbReference type="Gene3D" id="2.40.480.10">
    <property type="entry name" value="Allene oxide cyclase-like"/>
    <property type="match status" value="1"/>
</dbReference>
<name>A0A512DF30_9CELL</name>
<evidence type="ECO:0000313" key="3">
    <source>
        <dbReference type="EMBL" id="GEO35094.1"/>
    </source>
</evidence>
<dbReference type="InterPro" id="IPR044859">
    <property type="entry name" value="Allene_oxi_cyc_Dirigent"/>
</dbReference>
<dbReference type="AlphaFoldDB" id="A0A512DF30"/>
<organism evidence="3 4">
    <name type="scientific">Cellulomonas aerilata</name>
    <dbReference type="NCBI Taxonomy" id="515326"/>
    <lineage>
        <taxon>Bacteria</taxon>
        <taxon>Bacillati</taxon>
        <taxon>Actinomycetota</taxon>
        <taxon>Actinomycetes</taxon>
        <taxon>Micrococcales</taxon>
        <taxon>Cellulomonadaceae</taxon>
        <taxon>Cellulomonas</taxon>
    </lineage>
</organism>
<reference evidence="3 4" key="1">
    <citation type="submission" date="2019-07" db="EMBL/GenBank/DDBJ databases">
        <title>Whole genome shotgun sequence of Cellulomonas aerilata NBRC 106308.</title>
        <authorList>
            <person name="Hosoyama A."/>
            <person name="Uohara A."/>
            <person name="Ohji S."/>
            <person name="Ichikawa N."/>
        </authorList>
    </citation>
    <scope>NUCLEOTIDE SEQUENCE [LARGE SCALE GENOMIC DNA]</scope>
    <source>
        <strain evidence="3 4">NBRC 106308</strain>
    </source>
</reference>
<evidence type="ECO:0000259" key="2">
    <source>
        <dbReference type="Pfam" id="PF18678"/>
    </source>
</evidence>
<protein>
    <recommendedName>
        <fullName evidence="2">Allene oxide cyclase barrel-like domain-containing protein</fullName>
    </recommendedName>
</protein>
<proteinExistence type="predicted"/>
<dbReference type="OrthoDB" id="5195420at2"/>
<comment type="caution">
    <text evidence="3">The sequence shown here is derived from an EMBL/GenBank/DDBJ whole genome shotgun (WGS) entry which is preliminary data.</text>
</comment>
<feature type="signal peptide" evidence="1">
    <location>
        <begin position="1"/>
        <end position="24"/>
    </location>
</feature>
<evidence type="ECO:0000313" key="4">
    <source>
        <dbReference type="Proteomes" id="UP000321181"/>
    </source>
</evidence>
<feature type="chain" id="PRO_5021728682" description="Allene oxide cyclase barrel-like domain-containing protein" evidence="1">
    <location>
        <begin position="25"/>
        <end position="174"/>
    </location>
</feature>
<dbReference type="GO" id="GO:0009695">
    <property type="term" value="P:jasmonic acid biosynthetic process"/>
    <property type="evidence" value="ECO:0007669"/>
    <property type="project" value="InterPro"/>
</dbReference>
<dbReference type="InterPro" id="IPR041013">
    <property type="entry name" value="AOC-like"/>
</dbReference>
<dbReference type="InterPro" id="IPR034871">
    <property type="entry name" value="Allene_oxi_cyc_sf"/>
</dbReference>
<dbReference type="GO" id="GO:0046423">
    <property type="term" value="F:allene-oxide cyclase activity"/>
    <property type="evidence" value="ECO:0007669"/>
    <property type="project" value="InterPro"/>
</dbReference>
<dbReference type="GO" id="GO:0017000">
    <property type="term" value="P:antibiotic biosynthetic process"/>
    <property type="evidence" value="ECO:0007669"/>
    <property type="project" value="InterPro"/>
</dbReference>
<keyword evidence="4" id="KW-1185">Reference proteome</keyword>
<dbReference type="RefSeq" id="WP_146905863.1">
    <property type="nucleotide sequence ID" value="NZ_BAAARM010000008.1"/>
</dbReference>
<dbReference type="SUPFAM" id="SSF141493">
    <property type="entry name" value="Allene oxide cyclase-like"/>
    <property type="match status" value="1"/>
</dbReference>
<dbReference type="Pfam" id="PF18678">
    <property type="entry name" value="AOC_like"/>
    <property type="match status" value="1"/>
</dbReference>
<sequence length="174" mass="17895">MRRSLTAALLAGLGVLALGGSSSAADSADADRSSSGRAATLRYDVEFTSGFFLLDFGPHGVREVASFQDPFSPSRGDQVVFEDTLLRRGEPVASGGGTCTVTAVVPSDTPLRLSCVATYELPGGQVAVQGRTTNAPEKTLAVVGGTGRYAGAAGEFTLTEFGDGTGSAVFRLRR</sequence>
<feature type="domain" description="Allene oxide cyclase barrel-like" evidence="2">
    <location>
        <begin position="71"/>
        <end position="160"/>
    </location>
</feature>
<dbReference type="EMBL" id="BJYY01000018">
    <property type="protein sequence ID" value="GEO35094.1"/>
    <property type="molecule type" value="Genomic_DNA"/>
</dbReference>
<accession>A0A512DF30</accession>
<dbReference type="Proteomes" id="UP000321181">
    <property type="component" value="Unassembled WGS sequence"/>
</dbReference>
<keyword evidence="1" id="KW-0732">Signal</keyword>
<evidence type="ECO:0000256" key="1">
    <source>
        <dbReference type="SAM" id="SignalP"/>
    </source>
</evidence>
<gene>
    <name evidence="3" type="ORF">CAE01nite_28190</name>
</gene>